<evidence type="ECO:0000313" key="2">
    <source>
        <dbReference type="Proteomes" id="UP000658613"/>
    </source>
</evidence>
<dbReference type="AlphaFoldDB" id="A0A931DVR4"/>
<sequence>MNAELLKPPNTKTTLSRRFVQADEDLARAEIQLRAAIGALFRKIIVRDKEFRTKLAQDHGWTPTTPAIPCEWSRTVGDVREAAYRFFAQGHQSVIVPLLIREEDAIQLVVGNIIPGSDEPETGVLSGGESIANMDPRVTMEDLHKTLSLTGEWDIAQLTETDAEQFAL</sequence>
<dbReference type="Proteomes" id="UP000658613">
    <property type="component" value="Unassembled WGS sequence"/>
</dbReference>
<dbReference type="EMBL" id="JADOUE010000001">
    <property type="protein sequence ID" value="MBG6121067.1"/>
    <property type="molecule type" value="Genomic_DNA"/>
</dbReference>
<reference evidence="1" key="1">
    <citation type="submission" date="2020-11" db="EMBL/GenBank/DDBJ databases">
        <title>Sequencing the genomes of 1000 actinobacteria strains.</title>
        <authorList>
            <person name="Klenk H.-P."/>
        </authorList>
    </citation>
    <scope>NUCLEOTIDE SEQUENCE</scope>
    <source>
        <strain evidence="1">DSM 45632</strain>
    </source>
</reference>
<name>A0A931DVR4_9CORY</name>
<protein>
    <submittedName>
        <fullName evidence="1">Uncharacterized protein</fullName>
    </submittedName>
</protein>
<accession>A0A931DVR4</accession>
<gene>
    <name evidence="1" type="ORF">IW254_000036</name>
</gene>
<evidence type="ECO:0000313" key="1">
    <source>
        <dbReference type="EMBL" id="MBG6121067.1"/>
    </source>
</evidence>
<keyword evidence="2" id="KW-1185">Reference proteome</keyword>
<proteinExistence type="predicted"/>
<organism evidence="1 2">
    <name type="scientific">Corynebacterium aquatimens</name>
    <dbReference type="NCBI Taxonomy" id="1190508"/>
    <lineage>
        <taxon>Bacteria</taxon>
        <taxon>Bacillati</taxon>
        <taxon>Actinomycetota</taxon>
        <taxon>Actinomycetes</taxon>
        <taxon>Mycobacteriales</taxon>
        <taxon>Corynebacteriaceae</taxon>
        <taxon>Corynebacterium</taxon>
    </lineage>
</organism>
<comment type="caution">
    <text evidence="1">The sequence shown here is derived from an EMBL/GenBank/DDBJ whole genome shotgun (WGS) entry which is preliminary data.</text>
</comment>
<dbReference type="RefSeq" id="WP_196823702.1">
    <property type="nucleotide sequence ID" value="NZ_CP046980.1"/>
</dbReference>